<evidence type="ECO:0000256" key="1">
    <source>
        <dbReference type="SAM" id="MobiDB-lite"/>
    </source>
</evidence>
<protein>
    <submittedName>
        <fullName evidence="2">Uncharacterized protein</fullName>
    </submittedName>
</protein>
<feature type="region of interest" description="Disordered" evidence="1">
    <location>
        <begin position="23"/>
        <end position="69"/>
    </location>
</feature>
<feature type="compositionally biased region" description="Polar residues" evidence="1">
    <location>
        <begin position="45"/>
        <end position="55"/>
    </location>
</feature>
<comment type="caution">
    <text evidence="2">The sequence shown here is derived from an EMBL/GenBank/DDBJ whole genome shotgun (WGS) entry which is preliminary data.</text>
</comment>
<dbReference type="EMBL" id="LCZI01000679">
    <property type="protein sequence ID" value="KKZ65257.1"/>
    <property type="molecule type" value="Genomic_DNA"/>
</dbReference>
<dbReference type="Proteomes" id="UP000034164">
    <property type="component" value="Unassembled WGS sequence"/>
</dbReference>
<proteinExistence type="predicted"/>
<dbReference type="AlphaFoldDB" id="A0A0G2I3Q3"/>
<name>A0A0G2I3Q3_9EURO</name>
<sequence>MPHLTMTSLTSLQACFSPADRPSFFPTDYPPPRFRPIHPHPITGKCQSGSVSSLLDSAPSVPANRPGNG</sequence>
<evidence type="ECO:0000313" key="3">
    <source>
        <dbReference type="Proteomes" id="UP000034164"/>
    </source>
</evidence>
<evidence type="ECO:0000313" key="2">
    <source>
        <dbReference type="EMBL" id="KKZ65257.1"/>
    </source>
</evidence>
<dbReference type="VEuPathDB" id="FungiDB:EMCG_08907"/>
<gene>
    <name evidence="2" type="ORF">EMCG_08907</name>
</gene>
<organism evidence="2 3">
    <name type="scientific">[Emmonsia] crescens</name>
    <dbReference type="NCBI Taxonomy" id="73230"/>
    <lineage>
        <taxon>Eukaryota</taxon>
        <taxon>Fungi</taxon>
        <taxon>Dikarya</taxon>
        <taxon>Ascomycota</taxon>
        <taxon>Pezizomycotina</taxon>
        <taxon>Eurotiomycetes</taxon>
        <taxon>Eurotiomycetidae</taxon>
        <taxon>Onygenales</taxon>
        <taxon>Ajellomycetaceae</taxon>
        <taxon>Emergomyces</taxon>
    </lineage>
</organism>
<reference evidence="3" key="1">
    <citation type="journal article" date="2015" name="PLoS Genet.">
        <title>The dynamic genome and transcriptome of the human fungal pathogen Blastomyces and close relative Emmonsia.</title>
        <authorList>
            <person name="Munoz J.F."/>
            <person name="Gauthier G.M."/>
            <person name="Desjardins C.A."/>
            <person name="Gallo J.E."/>
            <person name="Holder J."/>
            <person name="Sullivan T.D."/>
            <person name="Marty A.J."/>
            <person name="Carmen J.C."/>
            <person name="Chen Z."/>
            <person name="Ding L."/>
            <person name="Gujja S."/>
            <person name="Magrini V."/>
            <person name="Misas E."/>
            <person name="Mitreva M."/>
            <person name="Priest M."/>
            <person name="Saif S."/>
            <person name="Whiston E.A."/>
            <person name="Young S."/>
            <person name="Zeng Q."/>
            <person name="Goldman W.E."/>
            <person name="Mardis E.R."/>
            <person name="Taylor J.W."/>
            <person name="McEwen J.G."/>
            <person name="Clay O.K."/>
            <person name="Klein B.S."/>
            <person name="Cuomo C.A."/>
        </authorList>
    </citation>
    <scope>NUCLEOTIDE SEQUENCE [LARGE SCALE GENOMIC DNA]</scope>
    <source>
        <strain evidence="3">UAMH 3008</strain>
    </source>
</reference>
<accession>A0A0G2I3Q3</accession>